<organism evidence="8 9">
    <name type="scientific">Lacimicrobium alkaliphilum</name>
    <dbReference type="NCBI Taxonomy" id="1526571"/>
    <lineage>
        <taxon>Bacteria</taxon>
        <taxon>Pseudomonadati</taxon>
        <taxon>Pseudomonadota</taxon>
        <taxon>Gammaproteobacteria</taxon>
        <taxon>Alteromonadales</taxon>
        <taxon>Alteromonadaceae</taxon>
        <taxon>Lacimicrobium</taxon>
    </lineage>
</organism>
<comment type="similarity">
    <text evidence="2">Belongs to the Smp family.</text>
</comment>
<keyword evidence="5 7" id="KW-1133">Transmembrane helix</keyword>
<evidence type="ECO:0000256" key="2">
    <source>
        <dbReference type="ARBA" id="ARBA00005362"/>
    </source>
</evidence>
<keyword evidence="9" id="KW-1185">Reference proteome</keyword>
<reference evidence="8 9" key="1">
    <citation type="submission" date="2015-12" db="EMBL/GenBank/DDBJ databases">
        <title>Complete genome of Lacimicrobium alkaliphilum KCTC 32984.</title>
        <authorList>
            <person name="Kim S.-G."/>
            <person name="Lee Y.-J."/>
        </authorList>
    </citation>
    <scope>NUCLEOTIDE SEQUENCE [LARGE SCALE GENOMIC DNA]</scope>
    <source>
        <strain evidence="8 9">YelD216</strain>
    </source>
</reference>
<dbReference type="EMBL" id="CP013650">
    <property type="protein sequence ID" value="ALS97694.1"/>
    <property type="molecule type" value="Genomic_DNA"/>
</dbReference>
<dbReference type="OrthoDB" id="6384450at2"/>
<dbReference type="GO" id="GO:0005886">
    <property type="term" value="C:plasma membrane"/>
    <property type="evidence" value="ECO:0007669"/>
    <property type="project" value="UniProtKB-SubCell"/>
</dbReference>
<keyword evidence="6 7" id="KW-0472">Membrane</keyword>
<evidence type="ECO:0000256" key="1">
    <source>
        <dbReference type="ARBA" id="ARBA00004236"/>
    </source>
</evidence>
<dbReference type="KEGG" id="lal:AT746_05015"/>
<protein>
    <recommendedName>
        <fullName evidence="10">SMP protein</fullName>
    </recommendedName>
</protein>
<sequence length="203" mass="22642">MKVSISFDQAEQVSPSTYSIYKRLANLGLAIAALIIVVNIWFFSAGQDTEELQAQADQLGRSLIAQGAGLAALTLSSEQDGIISAQQLLDQLAEDPHVRTASLHDARGIELNQAGENISITRLYTDRQDANSLIYVQEIIHQDNLQGYLKLILDRERVLQYQAALTKHNHHQTQVLMLLAFAIGVLVTRGFYKLRYPLLRQAE</sequence>
<dbReference type="Pfam" id="PF10144">
    <property type="entry name" value="SMP_2"/>
    <property type="match status" value="1"/>
</dbReference>
<keyword evidence="3" id="KW-1003">Cell membrane</keyword>
<feature type="transmembrane region" description="Helical" evidence="7">
    <location>
        <begin position="175"/>
        <end position="192"/>
    </location>
</feature>
<dbReference type="RefSeq" id="WP_062477309.1">
    <property type="nucleotide sequence ID" value="NZ_CP013650.1"/>
</dbReference>
<proteinExistence type="inferred from homology"/>
<evidence type="ECO:0000256" key="4">
    <source>
        <dbReference type="ARBA" id="ARBA00022692"/>
    </source>
</evidence>
<dbReference type="Proteomes" id="UP000068447">
    <property type="component" value="Chromosome"/>
</dbReference>
<evidence type="ECO:0008006" key="10">
    <source>
        <dbReference type="Google" id="ProtNLM"/>
    </source>
</evidence>
<keyword evidence="4 7" id="KW-0812">Transmembrane</keyword>
<evidence type="ECO:0000256" key="3">
    <source>
        <dbReference type="ARBA" id="ARBA00022475"/>
    </source>
</evidence>
<name>A0A0U3A9L6_9ALTE</name>
<evidence type="ECO:0000313" key="9">
    <source>
        <dbReference type="Proteomes" id="UP000068447"/>
    </source>
</evidence>
<accession>A0A0U3A9L6</accession>
<evidence type="ECO:0000256" key="7">
    <source>
        <dbReference type="SAM" id="Phobius"/>
    </source>
</evidence>
<dbReference type="AlphaFoldDB" id="A0A0U3A9L6"/>
<evidence type="ECO:0000313" key="8">
    <source>
        <dbReference type="EMBL" id="ALS97694.1"/>
    </source>
</evidence>
<dbReference type="InterPro" id="IPR019305">
    <property type="entry name" value="Uncharacterised_Smp"/>
</dbReference>
<comment type="subcellular location">
    <subcellularLocation>
        <location evidence="1">Cell membrane</location>
    </subcellularLocation>
</comment>
<feature type="transmembrane region" description="Helical" evidence="7">
    <location>
        <begin position="24"/>
        <end position="43"/>
    </location>
</feature>
<gene>
    <name evidence="8" type="ORF">AT746_05015</name>
</gene>
<evidence type="ECO:0000256" key="6">
    <source>
        <dbReference type="ARBA" id="ARBA00023136"/>
    </source>
</evidence>
<evidence type="ECO:0000256" key="5">
    <source>
        <dbReference type="ARBA" id="ARBA00022989"/>
    </source>
</evidence>